<sequence length="699" mass="78418">MFCFLCCKHKTLNTQNNAAVFSSTPRKRYRKEAIREHSSAKMHQAAAEAEMNQRVSMFHQQYKEKEAVRNDVLYNAFAALYWLAREAVANVKFFSLLNLFRAVGLDKMQHFNHKSPAAVREMFLTSGNVVKNMIINEIKKAGSYGLLIDEVTDISVTEQLITFVQFWNSTSGGTEIKFLSANDLLVESESANAETITRTLVTELNHCDLSVGKLNGLCTDGASVMTGKTSGVATRLKELNKHLVSVHCICHKLSLACCDTNDDIAYMQEVERWLFQIWKFFENSPKRLAAYLKTQLNVKKLQEPSKEAKDKCVCRLAKATRTRWLSLGKAVEGVHKDYVPLMLTLKQLDQKDAQASGLLGKMHKVKFIGVVTVMHHVLPVLNRLSSAFQQGKVSFSHIKPAIQKCTDDLDKIAQMRVPVTEFLRDLSPGGRLEQADLTASDRDKLFLTNFLVKYVNSLKESLSSRFPALPLLSTFSIFDPAQVPERGQPGFRDYGSAAVKLLAEQFFDDESHKKQLMDEWQVFKYDLAKWKNELPEEVRKLSGGSKPTVTSTDWCLQKLMFMKDLVPFNLPLIAKLAEAVISLPVSNAWPERGASSLKLMKTRLQSRMKNDMLNALLHILINGPKVGSKEFEGVIDASVRAWLAAKPCRKCPPKFVSTPLVANSSGISENVVTVTMQDAGVQTNDDSVIQPVQRTIADE</sequence>
<accession>A0ABN8Q088</accession>
<dbReference type="SUPFAM" id="SSF53098">
    <property type="entry name" value="Ribonuclease H-like"/>
    <property type="match status" value="1"/>
</dbReference>
<reference evidence="1 2" key="1">
    <citation type="submission" date="2022-05" db="EMBL/GenBank/DDBJ databases">
        <authorList>
            <consortium name="Genoscope - CEA"/>
            <person name="William W."/>
        </authorList>
    </citation>
    <scope>NUCLEOTIDE SEQUENCE [LARGE SCALE GENOMIC DNA]</scope>
</reference>
<protein>
    <recommendedName>
        <fullName evidence="3">Zinc finger protein 862</fullName>
    </recommendedName>
</protein>
<dbReference type="EMBL" id="CALNXI010001024">
    <property type="protein sequence ID" value="CAH3151967.1"/>
    <property type="molecule type" value="Genomic_DNA"/>
</dbReference>
<gene>
    <name evidence="1" type="ORF">PEVE_00000603</name>
</gene>
<dbReference type="PANTHER" id="PTHR46880">
    <property type="entry name" value="RAS-ASSOCIATING DOMAIN-CONTAINING PROTEIN"/>
    <property type="match status" value="1"/>
</dbReference>
<organism evidence="1 2">
    <name type="scientific">Porites evermanni</name>
    <dbReference type="NCBI Taxonomy" id="104178"/>
    <lineage>
        <taxon>Eukaryota</taxon>
        <taxon>Metazoa</taxon>
        <taxon>Cnidaria</taxon>
        <taxon>Anthozoa</taxon>
        <taxon>Hexacorallia</taxon>
        <taxon>Scleractinia</taxon>
        <taxon>Fungiina</taxon>
        <taxon>Poritidae</taxon>
        <taxon>Porites</taxon>
    </lineage>
</organism>
<dbReference type="PANTHER" id="PTHR46880:SF5">
    <property type="entry name" value="DUF4371 DOMAIN-CONTAINING PROTEIN"/>
    <property type="match status" value="1"/>
</dbReference>
<evidence type="ECO:0008006" key="3">
    <source>
        <dbReference type="Google" id="ProtNLM"/>
    </source>
</evidence>
<name>A0ABN8Q088_9CNID</name>
<evidence type="ECO:0000313" key="2">
    <source>
        <dbReference type="Proteomes" id="UP001159427"/>
    </source>
</evidence>
<evidence type="ECO:0000313" key="1">
    <source>
        <dbReference type="EMBL" id="CAH3151967.1"/>
    </source>
</evidence>
<dbReference type="InterPro" id="IPR012337">
    <property type="entry name" value="RNaseH-like_sf"/>
</dbReference>
<dbReference type="Proteomes" id="UP001159427">
    <property type="component" value="Unassembled WGS sequence"/>
</dbReference>
<comment type="caution">
    <text evidence="1">The sequence shown here is derived from an EMBL/GenBank/DDBJ whole genome shotgun (WGS) entry which is preliminary data.</text>
</comment>
<keyword evidence="2" id="KW-1185">Reference proteome</keyword>
<proteinExistence type="predicted"/>